<dbReference type="Proteomes" id="UP001439008">
    <property type="component" value="Unassembled WGS sequence"/>
</dbReference>
<protein>
    <submittedName>
        <fullName evidence="1">Uncharacterized protein</fullName>
    </submittedName>
</protein>
<organism evidence="1 2">
    <name type="scientific">Bonamia ostreae</name>
    <dbReference type="NCBI Taxonomy" id="126728"/>
    <lineage>
        <taxon>Eukaryota</taxon>
        <taxon>Sar</taxon>
        <taxon>Rhizaria</taxon>
        <taxon>Endomyxa</taxon>
        <taxon>Ascetosporea</taxon>
        <taxon>Haplosporida</taxon>
        <taxon>Bonamia</taxon>
    </lineage>
</organism>
<evidence type="ECO:0000313" key="1">
    <source>
        <dbReference type="EMBL" id="MES1921423.1"/>
    </source>
</evidence>
<dbReference type="EMBL" id="JBDODL010001339">
    <property type="protein sequence ID" value="MES1921423.1"/>
    <property type="molecule type" value="Genomic_DNA"/>
</dbReference>
<name>A0ABV2AP29_9EUKA</name>
<proteinExistence type="predicted"/>
<accession>A0ABV2AP29</accession>
<gene>
    <name evidence="1" type="ORF">MHBO_002956</name>
</gene>
<evidence type="ECO:0000313" key="2">
    <source>
        <dbReference type="Proteomes" id="UP001439008"/>
    </source>
</evidence>
<comment type="caution">
    <text evidence="1">The sequence shown here is derived from an EMBL/GenBank/DDBJ whole genome shotgun (WGS) entry which is preliminary data.</text>
</comment>
<sequence>MEASLKQNCNIKLGDEEKNGLTKQLQTQRKFYSSSALTIFYTNRMEQKLASENSGGNQSFCDNEAIAFLSEGDEKNINFIKIVFNKIRFHKKFRSSTD</sequence>
<keyword evidence="2" id="KW-1185">Reference proteome</keyword>
<reference evidence="1 2" key="1">
    <citation type="journal article" date="2024" name="BMC Biol.">
        <title>Comparative genomics of Ascetosporea gives new insight into the evolutionary basis for animal parasitism in Rhizaria.</title>
        <authorList>
            <person name="Hiltunen Thoren M."/>
            <person name="Onut-Brannstrom I."/>
            <person name="Alfjorden A."/>
            <person name="Peckova H."/>
            <person name="Swords F."/>
            <person name="Hooper C."/>
            <person name="Holzer A.S."/>
            <person name="Bass D."/>
            <person name="Burki F."/>
        </authorList>
    </citation>
    <scope>NUCLEOTIDE SEQUENCE [LARGE SCALE GENOMIC DNA]</scope>
    <source>
        <strain evidence="1">20-A016</strain>
    </source>
</reference>